<dbReference type="Pfam" id="PF13835">
    <property type="entry name" value="DUF4194"/>
    <property type="match status" value="1"/>
</dbReference>
<gene>
    <name evidence="1" type="ORF">IV49_GL001802</name>
</gene>
<comment type="caution">
    <text evidence="1">The sequence shown here is derived from an EMBL/GenBank/DDBJ whole genome shotgun (WGS) entry which is preliminary data.</text>
</comment>
<reference evidence="1 2" key="1">
    <citation type="journal article" date="2015" name="Genome Announc.">
        <title>Expanding the biotechnology potential of lactobacilli through comparative genomics of 213 strains and associated genera.</title>
        <authorList>
            <person name="Sun Z."/>
            <person name="Harris H.M."/>
            <person name="McCann A."/>
            <person name="Guo C."/>
            <person name="Argimon S."/>
            <person name="Zhang W."/>
            <person name="Yang X."/>
            <person name="Jeffery I.B."/>
            <person name="Cooney J.C."/>
            <person name="Kagawa T.F."/>
            <person name="Liu W."/>
            <person name="Song Y."/>
            <person name="Salvetti E."/>
            <person name="Wrobel A."/>
            <person name="Rasinkangas P."/>
            <person name="Parkhill J."/>
            <person name="Rea M.C."/>
            <person name="O'Sullivan O."/>
            <person name="Ritari J."/>
            <person name="Douillard F.P."/>
            <person name="Paul Ross R."/>
            <person name="Yang R."/>
            <person name="Briner A.E."/>
            <person name="Felis G.E."/>
            <person name="de Vos W.M."/>
            <person name="Barrangou R."/>
            <person name="Klaenhammer T.R."/>
            <person name="Caufield P.W."/>
            <person name="Cui Y."/>
            <person name="Zhang H."/>
            <person name="O'Toole P.W."/>
        </authorList>
    </citation>
    <scope>NUCLEOTIDE SEQUENCE [LARGE SCALE GENOMIC DNA]</scope>
    <source>
        <strain evidence="1 2">DSM 20405</strain>
    </source>
</reference>
<proteinExistence type="predicted"/>
<dbReference type="AlphaFoldDB" id="A0A0R2HN16"/>
<dbReference type="EMBL" id="JQBL01000006">
    <property type="protein sequence ID" value="KRN50717.1"/>
    <property type="molecule type" value="Genomic_DNA"/>
</dbReference>
<sequence>MIVDEEMYKVAIRKLLGSTFIMRRKDKKVYDYIMDNEHREFIMSRLEEIGYGLEWNEEDEIVSLIDLSLQNGEETPYNFHRFSPHTIYMLFVLMLIYEEKKANWVERIIVNFEEVQDRLQSLHLDITPSEKRNAYKQFRRYNLISVKDRDLRLNVEEGGTLEIYPSIMFCMKEEQFALVLKDLEEKIKEREEGEDNDYNDENMAD</sequence>
<organism evidence="1 2">
    <name type="scientific">Kandleria vitulina DSM 20405</name>
    <dbReference type="NCBI Taxonomy" id="1410657"/>
    <lineage>
        <taxon>Bacteria</taxon>
        <taxon>Bacillati</taxon>
        <taxon>Bacillota</taxon>
        <taxon>Erysipelotrichia</taxon>
        <taxon>Erysipelotrichales</taxon>
        <taxon>Coprobacillaceae</taxon>
        <taxon>Kandleria</taxon>
    </lineage>
</organism>
<dbReference type="PATRIC" id="fig|1410657.5.peg.1857"/>
<evidence type="ECO:0000313" key="2">
    <source>
        <dbReference type="Proteomes" id="UP000051841"/>
    </source>
</evidence>
<keyword evidence="2" id="KW-1185">Reference proteome</keyword>
<dbReference type="RefSeq" id="WP_031588850.1">
    <property type="nucleotide sequence ID" value="NZ_JNKN01000006.1"/>
</dbReference>
<dbReference type="Proteomes" id="UP000051841">
    <property type="component" value="Unassembled WGS sequence"/>
</dbReference>
<protein>
    <recommendedName>
        <fullName evidence="3">DUF4194 domain-containing protein</fullName>
    </recommendedName>
</protein>
<name>A0A0R2HN16_9FIRM</name>
<evidence type="ECO:0000313" key="1">
    <source>
        <dbReference type="EMBL" id="KRN50717.1"/>
    </source>
</evidence>
<dbReference type="InterPro" id="IPR025449">
    <property type="entry name" value="JetB"/>
</dbReference>
<accession>A0A0R2HN16</accession>
<evidence type="ECO:0008006" key="3">
    <source>
        <dbReference type="Google" id="ProtNLM"/>
    </source>
</evidence>